<protein>
    <submittedName>
        <fullName evidence="1">Uncharacterized protein</fullName>
    </submittedName>
</protein>
<dbReference type="Proteomes" id="UP000198704">
    <property type="component" value="Unassembled WGS sequence"/>
</dbReference>
<name>A0A1H0L441_9HYPH</name>
<dbReference type="STRING" id="582672.SAMN05216360_1316"/>
<evidence type="ECO:0000313" key="2">
    <source>
        <dbReference type="Proteomes" id="UP000198704"/>
    </source>
</evidence>
<reference evidence="2" key="1">
    <citation type="submission" date="2016-10" db="EMBL/GenBank/DDBJ databases">
        <authorList>
            <person name="Varghese N."/>
            <person name="Submissions S."/>
        </authorList>
    </citation>
    <scope>NUCLEOTIDE SEQUENCE [LARGE SCALE GENOMIC DNA]</scope>
    <source>
        <strain evidence="2">BL47</strain>
    </source>
</reference>
<accession>A0A1H0L441</accession>
<organism evidence="1 2">
    <name type="scientific">Methylobacterium phyllostachyos</name>
    <dbReference type="NCBI Taxonomy" id="582672"/>
    <lineage>
        <taxon>Bacteria</taxon>
        <taxon>Pseudomonadati</taxon>
        <taxon>Pseudomonadota</taxon>
        <taxon>Alphaproteobacteria</taxon>
        <taxon>Hyphomicrobiales</taxon>
        <taxon>Methylobacteriaceae</taxon>
        <taxon>Methylobacterium</taxon>
    </lineage>
</organism>
<evidence type="ECO:0000313" key="1">
    <source>
        <dbReference type="EMBL" id="SDO62773.1"/>
    </source>
</evidence>
<proteinExistence type="predicted"/>
<sequence>MSIVPCLAFGGDAARQSALLARLGEHRDAGTIVPSGPSWTGTGGTPAGCIAGANDPADFARATGFPPSLMPLLDFLCARAGDEERGADAGEAADLARAWLTGVTPGVDLTNVPGLILCALLDDAGRDVANAPDVIAARDRIDALHRAAMTGDRPEAPAWRAARALAVTATDAAREPAGQRFGRLVEAAAWDPVTSPSILQEVAVVWLEIQAHAAAAATGWTEADEAAVKSCFQACRSESLEAGMKPEEFVFPPLFRAREPELARRFETQLAAANAAYFRAVHDLAQRCLDHLAAARPPGAPSAA</sequence>
<dbReference type="AlphaFoldDB" id="A0A1H0L441"/>
<dbReference type="EMBL" id="FNHS01000031">
    <property type="protein sequence ID" value="SDO62773.1"/>
    <property type="molecule type" value="Genomic_DNA"/>
</dbReference>
<gene>
    <name evidence="1" type="ORF">SAMN05216360_1316</name>
</gene>
<keyword evidence="2" id="KW-1185">Reference proteome</keyword>
<dbReference type="OrthoDB" id="7336537at2"/>
<dbReference type="RefSeq" id="WP_091722740.1">
    <property type="nucleotide sequence ID" value="NZ_FNHS01000031.1"/>
</dbReference>